<evidence type="ECO:0000313" key="2">
    <source>
        <dbReference type="Proteomes" id="UP000743370"/>
    </source>
</evidence>
<gene>
    <name evidence="1" type="ORF">HKW66_Vig0204320</name>
</gene>
<dbReference type="AlphaFoldDB" id="A0A8T0JW12"/>
<accession>A0A8T0JW12</accession>
<protein>
    <submittedName>
        <fullName evidence="1">Uncharacterized protein</fullName>
    </submittedName>
</protein>
<sequence>MNVGKGDVITPMDDLEVPPIIDYDEGHGGKIIGENEGHVEEDDDYINQKGVSTCKHFDAQVNQCDLGRFIVMLSKLT</sequence>
<evidence type="ECO:0000313" key="1">
    <source>
        <dbReference type="EMBL" id="KAG2381059.1"/>
    </source>
</evidence>
<dbReference type="Proteomes" id="UP000743370">
    <property type="component" value="Unassembled WGS sequence"/>
</dbReference>
<proteinExistence type="predicted"/>
<comment type="caution">
    <text evidence="1">The sequence shown here is derived from an EMBL/GenBank/DDBJ whole genome shotgun (WGS) entry which is preliminary data.</text>
</comment>
<name>A0A8T0JW12_PHAAN</name>
<organism evidence="1 2">
    <name type="scientific">Phaseolus angularis</name>
    <name type="common">Azuki bean</name>
    <name type="synonym">Vigna angularis</name>
    <dbReference type="NCBI Taxonomy" id="3914"/>
    <lineage>
        <taxon>Eukaryota</taxon>
        <taxon>Viridiplantae</taxon>
        <taxon>Streptophyta</taxon>
        <taxon>Embryophyta</taxon>
        <taxon>Tracheophyta</taxon>
        <taxon>Spermatophyta</taxon>
        <taxon>Magnoliopsida</taxon>
        <taxon>eudicotyledons</taxon>
        <taxon>Gunneridae</taxon>
        <taxon>Pentapetalae</taxon>
        <taxon>rosids</taxon>
        <taxon>fabids</taxon>
        <taxon>Fabales</taxon>
        <taxon>Fabaceae</taxon>
        <taxon>Papilionoideae</taxon>
        <taxon>50 kb inversion clade</taxon>
        <taxon>NPAAA clade</taxon>
        <taxon>indigoferoid/millettioid clade</taxon>
        <taxon>Phaseoleae</taxon>
        <taxon>Vigna</taxon>
    </lineage>
</organism>
<dbReference type="EMBL" id="JABFOF010000009">
    <property type="protein sequence ID" value="KAG2381059.1"/>
    <property type="molecule type" value="Genomic_DNA"/>
</dbReference>
<reference evidence="1 2" key="1">
    <citation type="submission" date="2020-05" db="EMBL/GenBank/DDBJ databases">
        <title>Vigna angularis (adzuki bean) Var. LongXiaoDou No. 4 denovo assembly.</title>
        <authorList>
            <person name="Xiang H."/>
        </authorList>
    </citation>
    <scope>NUCLEOTIDE SEQUENCE [LARGE SCALE GENOMIC DNA]</scope>
    <source>
        <tissue evidence="1">Leaf</tissue>
    </source>
</reference>